<reference evidence="2 3" key="1">
    <citation type="journal article" date="2024" name="Genome Biol. Evol.">
        <title>Chromosome-level genome assembly of the viviparous eelpout Zoarces viviparus.</title>
        <authorList>
            <person name="Fuhrmann N."/>
            <person name="Brasseur M.V."/>
            <person name="Bakowski C.E."/>
            <person name="Podsiadlowski L."/>
            <person name="Prost S."/>
            <person name="Krehenwinkel H."/>
            <person name="Mayer C."/>
        </authorList>
    </citation>
    <scope>NUCLEOTIDE SEQUENCE [LARGE SCALE GENOMIC DNA]</scope>
    <source>
        <strain evidence="2">NO-MEL_2022_Ind0_liver</strain>
    </source>
</reference>
<comment type="caution">
    <text evidence="2">The sequence shown here is derived from an EMBL/GenBank/DDBJ whole genome shotgun (WGS) entry which is preliminary data.</text>
</comment>
<dbReference type="AlphaFoldDB" id="A0AAW1FKE8"/>
<proteinExistence type="predicted"/>
<keyword evidence="3" id="KW-1185">Reference proteome</keyword>
<dbReference type="Proteomes" id="UP001488805">
    <property type="component" value="Unassembled WGS sequence"/>
</dbReference>
<feature type="compositionally biased region" description="Polar residues" evidence="1">
    <location>
        <begin position="68"/>
        <end position="78"/>
    </location>
</feature>
<organism evidence="2 3">
    <name type="scientific">Zoarces viviparus</name>
    <name type="common">Viviparous eelpout</name>
    <name type="synonym">Blennius viviparus</name>
    <dbReference type="NCBI Taxonomy" id="48416"/>
    <lineage>
        <taxon>Eukaryota</taxon>
        <taxon>Metazoa</taxon>
        <taxon>Chordata</taxon>
        <taxon>Craniata</taxon>
        <taxon>Vertebrata</taxon>
        <taxon>Euteleostomi</taxon>
        <taxon>Actinopterygii</taxon>
        <taxon>Neopterygii</taxon>
        <taxon>Teleostei</taxon>
        <taxon>Neoteleostei</taxon>
        <taxon>Acanthomorphata</taxon>
        <taxon>Eupercaria</taxon>
        <taxon>Perciformes</taxon>
        <taxon>Cottioidei</taxon>
        <taxon>Zoarcales</taxon>
        <taxon>Zoarcidae</taxon>
        <taxon>Zoarcinae</taxon>
        <taxon>Zoarces</taxon>
    </lineage>
</organism>
<evidence type="ECO:0000313" key="3">
    <source>
        <dbReference type="Proteomes" id="UP001488805"/>
    </source>
</evidence>
<name>A0AAW1FKE8_ZOAVI</name>
<protein>
    <submittedName>
        <fullName evidence="2">Uncharacterized protein</fullName>
    </submittedName>
</protein>
<evidence type="ECO:0000256" key="1">
    <source>
        <dbReference type="SAM" id="MobiDB-lite"/>
    </source>
</evidence>
<accession>A0AAW1FKE8</accession>
<sequence length="106" mass="11006">MVKSVRKPGSGQVRWGGGFSSGAMSHVGHIGQTQTGRPAGCIMPILQALQCMLGDASKSKGGRAAPQNKASFSLTTPASMKLPTGPSTLDNPLLMLQSLLPLRPYS</sequence>
<feature type="region of interest" description="Disordered" evidence="1">
    <location>
        <begin position="56"/>
        <end position="87"/>
    </location>
</feature>
<gene>
    <name evidence="2" type="ORF">VZT92_007199</name>
</gene>
<dbReference type="EMBL" id="JBCEZU010000056">
    <property type="protein sequence ID" value="KAK9534776.1"/>
    <property type="molecule type" value="Genomic_DNA"/>
</dbReference>
<evidence type="ECO:0000313" key="2">
    <source>
        <dbReference type="EMBL" id="KAK9534776.1"/>
    </source>
</evidence>